<protein>
    <recommendedName>
        <fullName evidence="4">DUF4251 domain-containing protein</fullName>
    </recommendedName>
</protein>
<gene>
    <name evidence="2" type="ORF">SAMN06296241_1798</name>
</gene>
<dbReference type="PROSITE" id="PS51257">
    <property type="entry name" value="PROKAR_LIPOPROTEIN"/>
    <property type="match status" value="1"/>
</dbReference>
<dbReference type="RefSeq" id="WP_097056038.1">
    <property type="nucleotide sequence ID" value="NZ_OCMF01000002.1"/>
</dbReference>
<evidence type="ECO:0000313" key="3">
    <source>
        <dbReference type="Proteomes" id="UP000219193"/>
    </source>
</evidence>
<evidence type="ECO:0008006" key="4">
    <source>
        <dbReference type="Google" id="ProtNLM"/>
    </source>
</evidence>
<dbReference type="InterPro" id="IPR025347">
    <property type="entry name" value="DUF4251"/>
</dbReference>
<keyword evidence="3" id="KW-1185">Reference proteome</keyword>
<name>A0A285X4K9_9FLAO</name>
<evidence type="ECO:0000313" key="2">
    <source>
        <dbReference type="EMBL" id="SOC80252.1"/>
    </source>
</evidence>
<keyword evidence="1" id="KW-0732">Signal</keyword>
<dbReference type="Gene3D" id="2.40.128.410">
    <property type="match status" value="1"/>
</dbReference>
<feature type="signal peptide" evidence="1">
    <location>
        <begin position="1"/>
        <end position="20"/>
    </location>
</feature>
<proteinExistence type="predicted"/>
<dbReference type="EMBL" id="OCMF01000002">
    <property type="protein sequence ID" value="SOC80252.1"/>
    <property type="molecule type" value="Genomic_DNA"/>
</dbReference>
<dbReference type="AlphaFoldDB" id="A0A285X4K9"/>
<sequence length="167" mass="18630">MSNRKFIIKYFLLVAGISLAISCGNRNFLAADSAEYQQTLETVSSLNFEIENEWANPLRGNRINIIGNSNHIRFKNDSVDVYLPFFGVRHAGGGYGTEGAIVYKGPLENLRIEEMPGRGRVKLFFDGNHKTEILSFDVTVFPGGKTSTSVGSSQRDRMSYEGRIVNK</sequence>
<dbReference type="Proteomes" id="UP000219193">
    <property type="component" value="Unassembled WGS sequence"/>
</dbReference>
<organism evidence="2 3">
    <name type="scientific">Salinimicrobium sediminis</name>
    <dbReference type="NCBI Taxonomy" id="1343891"/>
    <lineage>
        <taxon>Bacteria</taxon>
        <taxon>Pseudomonadati</taxon>
        <taxon>Bacteroidota</taxon>
        <taxon>Flavobacteriia</taxon>
        <taxon>Flavobacteriales</taxon>
        <taxon>Flavobacteriaceae</taxon>
        <taxon>Salinimicrobium</taxon>
    </lineage>
</organism>
<feature type="chain" id="PRO_5012244906" description="DUF4251 domain-containing protein" evidence="1">
    <location>
        <begin position="21"/>
        <end position="167"/>
    </location>
</feature>
<dbReference type="OrthoDB" id="1448121at2"/>
<evidence type="ECO:0000256" key="1">
    <source>
        <dbReference type="SAM" id="SignalP"/>
    </source>
</evidence>
<accession>A0A285X4K9</accession>
<dbReference type="Pfam" id="PF14059">
    <property type="entry name" value="DUF4251"/>
    <property type="match status" value="1"/>
</dbReference>
<reference evidence="3" key="1">
    <citation type="submission" date="2017-09" db="EMBL/GenBank/DDBJ databases">
        <authorList>
            <person name="Varghese N."/>
            <person name="Submissions S."/>
        </authorList>
    </citation>
    <scope>NUCLEOTIDE SEQUENCE [LARGE SCALE GENOMIC DNA]</scope>
    <source>
        <strain evidence="3">CGMCC 1.12641</strain>
    </source>
</reference>